<reference evidence="9" key="1">
    <citation type="journal article" date="2019" name="Int. J. Syst. Evol. Microbiol.">
        <title>The Global Catalogue of Microorganisms (GCM) 10K type strain sequencing project: providing services to taxonomists for standard genome sequencing and annotation.</title>
        <authorList>
            <consortium name="The Broad Institute Genomics Platform"/>
            <consortium name="The Broad Institute Genome Sequencing Center for Infectious Disease"/>
            <person name="Wu L."/>
            <person name="Ma J."/>
        </authorList>
    </citation>
    <scope>NUCLEOTIDE SEQUENCE [LARGE SCALE GENOMIC DNA]</scope>
    <source>
        <strain evidence="9">CCUG 54518</strain>
    </source>
</reference>
<dbReference type="NCBIfam" id="TIGR02273">
    <property type="entry name" value="16S_RimM"/>
    <property type="match status" value="1"/>
</dbReference>
<keyword evidence="4 5" id="KW-0143">Chaperone</keyword>
<dbReference type="Gene3D" id="2.30.30.240">
    <property type="entry name" value="PRC-barrel domain"/>
    <property type="match status" value="1"/>
</dbReference>
<evidence type="ECO:0000256" key="2">
    <source>
        <dbReference type="ARBA" id="ARBA00022517"/>
    </source>
</evidence>
<comment type="caution">
    <text evidence="8">The sequence shown here is derived from an EMBL/GenBank/DDBJ whole genome shotgun (WGS) entry which is preliminary data.</text>
</comment>
<dbReference type="Proteomes" id="UP001596495">
    <property type="component" value="Unassembled WGS sequence"/>
</dbReference>
<evidence type="ECO:0000256" key="5">
    <source>
        <dbReference type="HAMAP-Rule" id="MF_00014"/>
    </source>
</evidence>
<dbReference type="SUPFAM" id="SSF50346">
    <property type="entry name" value="PRC-barrel domain"/>
    <property type="match status" value="1"/>
</dbReference>
<evidence type="ECO:0000256" key="1">
    <source>
        <dbReference type="ARBA" id="ARBA00022490"/>
    </source>
</evidence>
<evidence type="ECO:0000256" key="4">
    <source>
        <dbReference type="ARBA" id="ARBA00023186"/>
    </source>
</evidence>
<organism evidence="8 9">
    <name type="scientific">Hydrogenophaga bisanensis</name>
    <dbReference type="NCBI Taxonomy" id="439611"/>
    <lineage>
        <taxon>Bacteria</taxon>
        <taxon>Pseudomonadati</taxon>
        <taxon>Pseudomonadota</taxon>
        <taxon>Betaproteobacteria</taxon>
        <taxon>Burkholderiales</taxon>
        <taxon>Comamonadaceae</taxon>
        <taxon>Hydrogenophaga</taxon>
    </lineage>
</organism>
<keyword evidence="1 5" id="KW-0963">Cytoplasm</keyword>
<dbReference type="RefSeq" id="WP_374642985.1">
    <property type="nucleotide sequence ID" value="NZ_JBHTBX010000019.1"/>
</dbReference>
<dbReference type="InterPro" id="IPR011033">
    <property type="entry name" value="PRC_barrel-like_sf"/>
</dbReference>
<accession>A0ABW2REL3</accession>
<comment type="subunit">
    <text evidence="5">Binds ribosomal protein uS19.</text>
</comment>
<dbReference type="HAMAP" id="MF_00014">
    <property type="entry name" value="Ribosome_mat_RimM"/>
    <property type="match status" value="1"/>
</dbReference>
<dbReference type="InterPro" id="IPR011961">
    <property type="entry name" value="RimM"/>
</dbReference>
<feature type="domain" description="RimM N-terminal" evidence="6">
    <location>
        <begin position="24"/>
        <end position="115"/>
    </location>
</feature>
<dbReference type="Pfam" id="PF01782">
    <property type="entry name" value="RimM"/>
    <property type="match status" value="1"/>
</dbReference>
<proteinExistence type="inferred from homology"/>
<dbReference type="PANTHER" id="PTHR33692:SF1">
    <property type="entry name" value="RIBOSOME MATURATION FACTOR RIMM"/>
    <property type="match status" value="1"/>
</dbReference>
<keyword evidence="9" id="KW-1185">Reference proteome</keyword>
<evidence type="ECO:0000256" key="3">
    <source>
        <dbReference type="ARBA" id="ARBA00022552"/>
    </source>
</evidence>
<evidence type="ECO:0000313" key="9">
    <source>
        <dbReference type="Proteomes" id="UP001596495"/>
    </source>
</evidence>
<evidence type="ECO:0000313" key="8">
    <source>
        <dbReference type="EMBL" id="MFC7436483.1"/>
    </source>
</evidence>
<dbReference type="PANTHER" id="PTHR33692">
    <property type="entry name" value="RIBOSOME MATURATION FACTOR RIMM"/>
    <property type="match status" value="1"/>
</dbReference>
<feature type="domain" description="Ribosome maturation factor RimM PRC barrel" evidence="7">
    <location>
        <begin position="127"/>
        <end position="201"/>
    </location>
</feature>
<protein>
    <recommendedName>
        <fullName evidence="5">Ribosome maturation factor RimM</fullName>
    </recommendedName>
</protein>
<comment type="domain">
    <text evidence="5">The PRC barrel domain binds ribosomal protein uS19.</text>
</comment>
<dbReference type="InterPro" id="IPR009000">
    <property type="entry name" value="Transl_B-barrel_sf"/>
</dbReference>
<dbReference type="InterPro" id="IPR002676">
    <property type="entry name" value="RimM_N"/>
</dbReference>
<name>A0ABW2REL3_9BURK</name>
<dbReference type="InterPro" id="IPR036976">
    <property type="entry name" value="RimM_N_sf"/>
</dbReference>
<comment type="similarity">
    <text evidence="5">Belongs to the RimM family.</text>
</comment>
<dbReference type="InterPro" id="IPR056792">
    <property type="entry name" value="PRC_RimM"/>
</dbReference>
<keyword evidence="2 5" id="KW-0690">Ribosome biogenesis</keyword>
<evidence type="ECO:0000259" key="6">
    <source>
        <dbReference type="Pfam" id="PF01782"/>
    </source>
</evidence>
<keyword evidence="3 5" id="KW-0698">rRNA processing</keyword>
<comment type="subcellular location">
    <subcellularLocation>
        <location evidence="5">Cytoplasm</location>
    </subcellularLocation>
</comment>
<gene>
    <name evidence="5 8" type="primary">rimM</name>
    <name evidence="8" type="ORF">ACFQNJ_18400</name>
</gene>
<evidence type="ECO:0000259" key="7">
    <source>
        <dbReference type="Pfam" id="PF24986"/>
    </source>
</evidence>
<comment type="function">
    <text evidence="5">An accessory protein needed during the final step in the assembly of 30S ribosomal subunit, possibly for assembly of the head region. Essential for efficient processing of 16S rRNA. May be needed both before and after RbfA during the maturation of 16S rRNA. It has affinity for free ribosomal 30S subunits but not for 70S ribosomes.</text>
</comment>
<dbReference type="SUPFAM" id="SSF50447">
    <property type="entry name" value="Translation proteins"/>
    <property type="match status" value="1"/>
</dbReference>
<dbReference type="Gene3D" id="2.40.30.60">
    <property type="entry name" value="RimM"/>
    <property type="match status" value="1"/>
</dbReference>
<sequence>MSTAPASTASPFQPSSLPDDAVELGRFTDAWGIKGWVRIQPHSADTRALFESSEWFLLPPEARFGKGFSAFSGPVRVAVADIKVHADGIVARLEGSNDRNLAESLKGVRIHVARSAFPPAEEGEYYWVDLIGLEVVNREGVHLGVVRDLLPTGPTSVLVMEYTEHVDGADKTAERMIPFVAAYIDDVDLKARRIIADWQTDY</sequence>
<dbReference type="EMBL" id="JBHTBX010000019">
    <property type="protein sequence ID" value="MFC7436483.1"/>
    <property type="molecule type" value="Genomic_DNA"/>
</dbReference>
<dbReference type="Pfam" id="PF24986">
    <property type="entry name" value="PRC_RimM"/>
    <property type="match status" value="1"/>
</dbReference>